<dbReference type="InterPro" id="IPR011990">
    <property type="entry name" value="TPR-like_helical_dom_sf"/>
</dbReference>
<sequence>MKQLIVLALIIIFFIGCPSAPKNSARIYIEQQDYERAKEQISIGLKDTPNDYELYVLLAKAEIGLSRWTEASEAFEDGIAIDSAKTINWLLGDKKNISAYRQAFYNAALTLREEKMYEHAVRNLGYAKILNPNDVSTYILEGGLYGEMGNREMANKAYAKALSIDPENPDAYFLVGKEFYDKRMYDSSVVKFNKAVEYFNIRHERDAKMLFQNLPEVDQDLAFKIIKLWNEKKNDELDELIRVQLGIDAGLSAMKDRVDRFFKTSQGLARSYYWLGMAHYNLKDDALALENIQKSLGVLPDDLDALFYVGEILIKMKRFKDALSNFERITQLKEDDVYAWFYSAVCHSQLKDYKKAIDIYEGKVLELDPENIDALTNLAYCYRELGNNKKALEYLMKVEELQKEQ</sequence>
<reference evidence="3 4" key="1">
    <citation type="journal article" date="2015" name="Microbiome">
        <title>Genomic resolution of linkages in carbon, nitrogen, and sulfur cycling among widespread estuary sediment bacteria.</title>
        <authorList>
            <person name="Baker B.J."/>
            <person name="Lazar C.S."/>
            <person name="Teske A.P."/>
            <person name="Dick G.J."/>
        </authorList>
    </citation>
    <scope>NUCLEOTIDE SEQUENCE [LARGE SCALE GENOMIC DNA]</scope>
    <source>
        <strain evidence="3">SM1_77</strain>
    </source>
</reference>
<comment type="caution">
    <text evidence="3">The sequence shown here is derived from an EMBL/GenBank/DDBJ whole genome shotgun (WGS) entry which is preliminary data.</text>
</comment>
<gene>
    <name evidence="3" type="ORF">AMJ74_00355</name>
</gene>
<dbReference type="InterPro" id="IPR051685">
    <property type="entry name" value="Ycf3/AcsC/BcsC/TPR_MFPF"/>
</dbReference>
<dbReference type="AlphaFoldDB" id="A0A0S8K1U1"/>
<keyword evidence="1" id="KW-0677">Repeat</keyword>
<dbReference type="SMART" id="SM00028">
    <property type="entry name" value="TPR"/>
    <property type="match status" value="8"/>
</dbReference>
<protein>
    <submittedName>
        <fullName evidence="3">Uncharacterized protein</fullName>
    </submittedName>
</protein>
<dbReference type="Proteomes" id="UP000050975">
    <property type="component" value="Unassembled WGS sequence"/>
</dbReference>
<evidence type="ECO:0000256" key="2">
    <source>
        <dbReference type="ARBA" id="ARBA00022803"/>
    </source>
</evidence>
<evidence type="ECO:0000313" key="3">
    <source>
        <dbReference type="EMBL" id="KPL15940.1"/>
    </source>
</evidence>
<dbReference type="Gene3D" id="1.25.40.10">
    <property type="entry name" value="Tetratricopeptide repeat domain"/>
    <property type="match status" value="3"/>
</dbReference>
<proteinExistence type="predicted"/>
<accession>A0A0S8K1U1</accession>
<dbReference type="EMBL" id="LJVE01000002">
    <property type="protein sequence ID" value="KPL15940.1"/>
    <property type="molecule type" value="Genomic_DNA"/>
</dbReference>
<evidence type="ECO:0000256" key="1">
    <source>
        <dbReference type="ARBA" id="ARBA00022737"/>
    </source>
</evidence>
<dbReference type="InterPro" id="IPR019734">
    <property type="entry name" value="TPR_rpt"/>
</dbReference>
<dbReference type="Pfam" id="PF14559">
    <property type="entry name" value="TPR_19"/>
    <property type="match status" value="1"/>
</dbReference>
<organism evidence="3 4">
    <name type="scientific">candidate division WOR_3 bacterium SM1_77</name>
    <dbReference type="NCBI Taxonomy" id="1703778"/>
    <lineage>
        <taxon>Bacteria</taxon>
        <taxon>Bacteria division WOR-3</taxon>
    </lineage>
</organism>
<dbReference type="PANTHER" id="PTHR44943">
    <property type="entry name" value="CELLULOSE SYNTHASE OPERON PROTEIN C"/>
    <property type="match status" value="1"/>
</dbReference>
<name>A0A0S8K1U1_UNCW3</name>
<dbReference type="SUPFAM" id="SSF48452">
    <property type="entry name" value="TPR-like"/>
    <property type="match status" value="2"/>
</dbReference>
<dbReference type="PANTHER" id="PTHR44943:SF8">
    <property type="entry name" value="TPR REPEAT-CONTAINING PROTEIN MJ0263"/>
    <property type="match status" value="1"/>
</dbReference>
<evidence type="ECO:0000313" key="4">
    <source>
        <dbReference type="Proteomes" id="UP000050975"/>
    </source>
</evidence>
<keyword evidence="2" id="KW-0802">TPR repeat</keyword>
<dbReference type="Pfam" id="PF13181">
    <property type="entry name" value="TPR_8"/>
    <property type="match status" value="2"/>
</dbReference>
<dbReference type="Pfam" id="PF13432">
    <property type="entry name" value="TPR_16"/>
    <property type="match status" value="1"/>
</dbReference>